<dbReference type="Pfam" id="PF19879">
    <property type="entry name" value="DUF6352"/>
    <property type="match status" value="1"/>
</dbReference>
<name>Q4PJG1_9BACT</name>
<dbReference type="InterPro" id="IPR045932">
    <property type="entry name" value="DUF6352"/>
</dbReference>
<evidence type="ECO:0000313" key="1">
    <source>
        <dbReference type="EMBL" id="AAY82816.1"/>
    </source>
</evidence>
<dbReference type="AlphaFoldDB" id="Q4PJG1"/>
<proteinExistence type="predicted"/>
<protein>
    <submittedName>
        <fullName evidence="1">Uncharacterized protein</fullName>
    </submittedName>
</protein>
<accession>Q4PJG1</accession>
<organism evidence="1">
    <name type="scientific">uncultured bacterium MedeBAC46A06</name>
    <dbReference type="NCBI Taxonomy" id="332275"/>
    <lineage>
        <taxon>Bacteria</taxon>
        <taxon>environmental samples</taxon>
    </lineage>
</organism>
<sequence>MLQRNDDGHLVPTSDFMMAYFARDEVAPQEDSCDAERALHARLSAEPFATVSDAEFDAIKDKDVVHNYRAVLAFRDFLARHETLESAYLAVVRGAPVTFPPLFLEQMTQIILRSILDGETDTLKLRAAECLFRFQTVTLDDGRIMVADHATVQLQAGMARMLQEGASPDEVSIDILATETADEYWSRSDMFNTSVDIAYTQPALDGLCRVMEAWIRHFLGVTTRIQPMHEISDEAWSWHVGLDTVSTAVFNDLYRGEEVSEEQLRMILCLFSLEADDGFVPEMAGKKVYLGLSMDETGTVRMKPQNLLGNLPLANS</sequence>
<reference evidence="1" key="1">
    <citation type="journal article" date="2005" name="PLoS Biol.">
        <title>New insights into metabolic properties of marine bacteria encoding proteorhodopsins.</title>
        <authorList>
            <person name="Sabehi G."/>
            <person name="Loy A."/>
            <person name="Jung K.H."/>
            <person name="Partha R."/>
            <person name="Spudich J.L."/>
            <person name="Isaacson T."/>
            <person name="Hirschberg J."/>
            <person name="Wagner M."/>
            <person name="Beja O."/>
        </authorList>
    </citation>
    <scope>NUCLEOTIDE SEQUENCE</scope>
</reference>
<dbReference type="EMBL" id="DQ088847">
    <property type="protein sequence ID" value="AAY82816.1"/>
    <property type="molecule type" value="Genomic_DNA"/>
</dbReference>